<organism evidence="1 2">
    <name type="scientific">Deinococcus enclensis</name>
    <dbReference type="NCBI Taxonomy" id="1049582"/>
    <lineage>
        <taxon>Bacteria</taxon>
        <taxon>Thermotogati</taxon>
        <taxon>Deinococcota</taxon>
        <taxon>Deinococci</taxon>
        <taxon>Deinococcales</taxon>
        <taxon>Deinococcaceae</taxon>
        <taxon>Deinococcus</taxon>
    </lineage>
</organism>
<keyword evidence="2" id="KW-1185">Reference proteome</keyword>
<gene>
    <name evidence="1" type="ORF">QO006_000044</name>
</gene>
<evidence type="ECO:0000313" key="1">
    <source>
        <dbReference type="EMBL" id="MDP9762631.1"/>
    </source>
</evidence>
<dbReference type="Proteomes" id="UP001232163">
    <property type="component" value="Unassembled WGS sequence"/>
</dbReference>
<sequence length="29" mass="3063">MTLLLALGAVILPLLALPVLYPANAERSE</sequence>
<dbReference type="EMBL" id="JAURUR010000001">
    <property type="protein sequence ID" value="MDP9762631.1"/>
    <property type="molecule type" value="Genomic_DNA"/>
</dbReference>
<name>A0ABT9M7T2_9DEIO</name>
<accession>A0ABT9M7T2</accession>
<protein>
    <submittedName>
        <fullName evidence="1">Uncharacterized protein</fullName>
    </submittedName>
</protein>
<evidence type="ECO:0000313" key="2">
    <source>
        <dbReference type="Proteomes" id="UP001232163"/>
    </source>
</evidence>
<reference evidence="1 2" key="1">
    <citation type="submission" date="2023-07" db="EMBL/GenBank/DDBJ databases">
        <title>Genomic Encyclopedia of Type Strains, Phase IV (KMG-IV): sequencing the most valuable type-strain genomes for metagenomic binning, comparative biology and taxonomic classification.</title>
        <authorList>
            <person name="Goeker M."/>
        </authorList>
    </citation>
    <scope>NUCLEOTIDE SEQUENCE [LARGE SCALE GENOMIC DNA]</scope>
    <source>
        <strain evidence="1 2">NIO-1023</strain>
    </source>
</reference>
<comment type="caution">
    <text evidence="1">The sequence shown here is derived from an EMBL/GenBank/DDBJ whole genome shotgun (WGS) entry which is preliminary data.</text>
</comment>
<proteinExistence type="predicted"/>